<keyword evidence="1" id="KW-0472">Membrane</keyword>
<gene>
    <name evidence="2" type="ORF">BG262_02715</name>
</gene>
<evidence type="ECO:0000313" key="3">
    <source>
        <dbReference type="Proteomes" id="UP000177273"/>
    </source>
</evidence>
<dbReference type="RefSeq" id="WP_070787861.1">
    <property type="nucleotide sequence ID" value="NZ_MKIQ01000027.1"/>
</dbReference>
<dbReference type="AlphaFoldDB" id="A0A9Q5JGK0"/>
<dbReference type="Proteomes" id="UP000177273">
    <property type="component" value="Unassembled WGS sequence"/>
</dbReference>
<proteinExistence type="predicted"/>
<keyword evidence="3" id="KW-1185">Reference proteome</keyword>
<comment type="caution">
    <text evidence="2">The sequence shown here is derived from an EMBL/GenBank/DDBJ whole genome shotgun (WGS) entry which is preliminary data.</text>
</comment>
<name>A0A9Q5JGK0_9LACT</name>
<evidence type="ECO:0000313" key="2">
    <source>
        <dbReference type="EMBL" id="OFI46728.1"/>
    </source>
</evidence>
<sequence>MDFWDSLDKFNSLTGVIGFISTLLTLYLSFKTKRKLDIAKEETNFAHSKDEYYGTLSAIDTTLKNATSQNEVIKENSVVILFKTTAKFKGNYPITSKRKDIAKIVKNIEKFKGKQNIKYIDFIEPFEQFFAIFK</sequence>
<keyword evidence="1" id="KW-0812">Transmembrane</keyword>
<protein>
    <submittedName>
        <fullName evidence="2">Uncharacterized protein</fullName>
    </submittedName>
</protein>
<organism evidence="2 3">
    <name type="scientific">Floricoccus penangensis</name>
    <dbReference type="NCBI Taxonomy" id="1859475"/>
    <lineage>
        <taxon>Bacteria</taxon>
        <taxon>Bacillati</taxon>
        <taxon>Bacillota</taxon>
        <taxon>Bacilli</taxon>
        <taxon>Lactobacillales</taxon>
        <taxon>Streptococcaceae</taxon>
        <taxon>Floricoccus</taxon>
    </lineage>
</organism>
<evidence type="ECO:0000256" key="1">
    <source>
        <dbReference type="SAM" id="Phobius"/>
    </source>
</evidence>
<accession>A0A9Q5JGK0</accession>
<reference evidence="3" key="1">
    <citation type="submission" date="2016-09" db="EMBL/GenBank/DDBJ databases">
        <title>Draft genome sequence of a novel species of the family Streptococcaceae isolated from flowers.</title>
        <authorList>
            <person name="Chuah L.-O."/>
            <person name="Yap K.-P."/>
            <person name="Thong K.L."/>
            <person name="Liong M.T."/>
            <person name="Ahmad R."/>
            <person name="Rusul G."/>
        </authorList>
    </citation>
    <scope>NUCLEOTIDE SEQUENCE [LARGE SCALE GENOMIC DNA]</scope>
    <source>
        <strain evidence="3">HibF3</strain>
    </source>
</reference>
<feature type="transmembrane region" description="Helical" evidence="1">
    <location>
        <begin position="12"/>
        <end position="30"/>
    </location>
</feature>
<keyword evidence="1" id="KW-1133">Transmembrane helix</keyword>
<dbReference type="EMBL" id="MKIQ01000027">
    <property type="protein sequence ID" value="OFI46728.1"/>
    <property type="molecule type" value="Genomic_DNA"/>
</dbReference>